<dbReference type="Gene3D" id="3.30.590.10">
    <property type="entry name" value="Glutamine synthetase/guanido kinase, catalytic domain"/>
    <property type="match status" value="1"/>
</dbReference>
<evidence type="ECO:0000256" key="2">
    <source>
        <dbReference type="ARBA" id="ARBA00012937"/>
    </source>
</evidence>
<dbReference type="Pfam" id="PF03951">
    <property type="entry name" value="Gln-synt_N"/>
    <property type="match status" value="1"/>
</dbReference>
<dbReference type="Pfam" id="PF00120">
    <property type="entry name" value="Gln-synt_C"/>
    <property type="match status" value="1"/>
</dbReference>
<dbReference type="PANTHER" id="PTHR43407:SF2">
    <property type="entry name" value="GLUTAMINE SYNTHETASE"/>
    <property type="match status" value="1"/>
</dbReference>
<name>A0A2N4UQ83_9GAMM</name>
<dbReference type="InterPro" id="IPR001637">
    <property type="entry name" value="Gln_synth_I_adenylation_site"/>
</dbReference>
<dbReference type="PROSITE" id="PS00182">
    <property type="entry name" value="GLNA_ADENYLATION"/>
    <property type="match status" value="1"/>
</dbReference>
<dbReference type="EC" id="6.3.1.2" evidence="2 12"/>
<evidence type="ECO:0000256" key="1">
    <source>
        <dbReference type="ARBA" id="ARBA00009897"/>
    </source>
</evidence>
<dbReference type="EMBL" id="NPIB01000019">
    <property type="protein sequence ID" value="PLC57171.1"/>
    <property type="molecule type" value="Genomic_DNA"/>
</dbReference>
<keyword evidence="8" id="KW-0597">Phosphoprotein</keyword>
<dbReference type="PROSITE" id="PS51987">
    <property type="entry name" value="GS_CATALYTIC"/>
    <property type="match status" value="1"/>
</dbReference>
<comment type="similarity">
    <text evidence="1 9 10">Belongs to the glutamine synthetase family.</text>
</comment>
<dbReference type="InterPro" id="IPR027302">
    <property type="entry name" value="Gln_synth_N_conserv_site"/>
</dbReference>
<proteinExistence type="inferred from homology"/>
<feature type="domain" description="GS catalytic" evidence="14">
    <location>
        <begin position="105"/>
        <end position="469"/>
    </location>
</feature>
<dbReference type="RefSeq" id="WP_101769559.1">
    <property type="nucleotide sequence ID" value="NZ_BPPU01000004.1"/>
</dbReference>
<dbReference type="InterPro" id="IPR027303">
    <property type="entry name" value="Gln_synth_gly_rich_site"/>
</dbReference>
<dbReference type="GeneID" id="69965969"/>
<feature type="binding site" evidence="6">
    <location>
        <begin position="272"/>
        <end position="274"/>
    </location>
    <ligand>
        <name>ATP</name>
        <dbReference type="ChEBI" id="CHEBI:30616"/>
    </ligand>
</feature>
<comment type="catalytic activity">
    <reaction evidence="4 12">
        <text>L-glutamate + NH4(+) + ATP = L-glutamine + ADP + phosphate + H(+)</text>
        <dbReference type="Rhea" id="RHEA:16169"/>
        <dbReference type="ChEBI" id="CHEBI:15378"/>
        <dbReference type="ChEBI" id="CHEBI:28938"/>
        <dbReference type="ChEBI" id="CHEBI:29985"/>
        <dbReference type="ChEBI" id="CHEBI:30616"/>
        <dbReference type="ChEBI" id="CHEBI:43474"/>
        <dbReference type="ChEBI" id="CHEBI:58359"/>
        <dbReference type="ChEBI" id="CHEBI:456216"/>
        <dbReference type="EC" id="6.3.1.2"/>
    </reaction>
</comment>
<dbReference type="GO" id="GO:0006542">
    <property type="term" value="P:glutamine biosynthetic process"/>
    <property type="evidence" value="ECO:0007669"/>
    <property type="project" value="InterPro"/>
</dbReference>
<feature type="binding site" evidence="7">
    <location>
        <position position="358"/>
    </location>
    <ligand>
        <name>Mg(2+)</name>
        <dbReference type="ChEBI" id="CHEBI:18420"/>
        <label>1</label>
    </ligand>
</feature>
<feature type="binding site" evidence="6">
    <location>
        <position position="208"/>
    </location>
    <ligand>
        <name>ATP</name>
        <dbReference type="ChEBI" id="CHEBI:30616"/>
    </ligand>
</feature>
<feature type="binding site" evidence="6">
    <location>
        <position position="340"/>
    </location>
    <ligand>
        <name>ATP</name>
        <dbReference type="ChEBI" id="CHEBI:30616"/>
    </ligand>
</feature>
<feature type="binding site" evidence="7">
    <location>
        <position position="132"/>
    </location>
    <ligand>
        <name>Mg(2+)</name>
        <dbReference type="ChEBI" id="CHEBI:18420"/>
        <label>1</label>
    </ligand>
</feature>
<evidence type="ECO:0000313" key="15">
    <source>
        <dbReference type="EMBL" id="PLC57171.1"/>
    </source>
</evidence>
<protein>
    <recommendedName>
        <fullName evidence="3 12">Glutamine synthetase</fullName>
        <ecNumber evidence="2 12">6.3.1.2</ecNumber>
    </recommendedName>
</protein>
<keyword evidence="7" id="KW-0460">Magnesium</keyword>
<keyword evidence="12 15" id="KW-0436">Ligase</keyword>
<evidence type="ECO:0000256" key="4">
    <source>
        <dbReference type="ARBA" id="ARBA00049436"/>
    </source>
</evidence>
<evidence type="ECO:0000256" key="7">
    <source>
        <dbReference type="PIRSR" id="PIRSR604809-3"/>
    </source>
</evidence>
<keyword evidence="7" id="KW-0479">Metal-binding</keyword>
<evidence type="ECO:0000259" key="13">
    <source>
        <dbReference type="PROSITE" id="PS51986"/>
    </source>
</evidence>
<dbReference type="PROSITE" id="PS00180">
    <property type="entry name" value="GLNA_1"/>
    <property type="match status" value="1"/>
</dbReference>
<evidence type="ECO:0000256" key="9">
    <source>
        <dbReference type="PROSITE-ProRule" id="PRU01330"/>
    </source>
</evidence>
<evidence type="ECO:0000256" key="11">
    <source>
        <dbReference type="RuleBase" id="RU000387"/>
    </source>
</evidence>
<evidence type="ECO:0000256" key="12">
    <source>
        <dbReference type="RuleBase" id="RU004356"/>
    </source>
</evidence>
<feature type="binding site" evidence="5">
    <location>
        <position position="340"/>
    </location>
    <ligand>
        <name>L-glutamate</name>
        <dbReference type="ChEBI" id="CHEBI:29985"/>
    </ligand>
</feature>
<dbReference type="InterPro" id="IPR008146">
    <property type="entry name" value="Gln_synth_cat_dom"/>
</dbReference>
<dbReference type="SUPFAM" id="SSF55931">
    <property type="entry name" value="Glutamine synthetase/guanido kinase"/>
    <property type="match status" value="1"/>
</dbReference>
<feature type="binding site" evidence="7">
    <location>
        <position position="270"/>
    </location>
    <ligand>
        <name>Mg(2+)</name>
        <dbReference type="ChEBI" id="CHEBI:18420"/>
        <label>1</label>
    </ligand>
</feature>
<feature type="domain" description="GS beta-grasp" evidence="13">
    <location>
        <begin position="13"/>
        <end position="97"/>
    </location>
</feature>
<evidence type="ECO:0000256" key="10">
    <source>
        <dbReference type="RuleBase" id="RU000384"/>
    </source>
</evidence>
<dbReference type="SUPFAM" id="SSF54368">
    <property type="entry name" value="Glutamine synthetase, N-terminal domain"/>
    <property type="match status" value="1"/>
</dbReference>
<feature type="binding site" evidence="7">
    <location>
        <position position="213"/>
    </location>
    <ligand>
        <name>Mg(2+)</name>
        <dbReference type="ChEBI" id="CHEBI:18420"/>
        <label>1</label>
    </ligand>
</feature>
<comment type="cofactor">
    <cofactor evidence="7">
        <name>Mg(2+)</name>
        <dbReference type="ChEBI" id="CHEBI:18420"/>
    </cofactor>
    <text evidence="7">Binds 2 Mg(2+) ions per subunit.</text>
</comment>
<evidence type="ECO:0000259" key="14">
    <source>
        <dbReference type="PROSITE" id="PS51987"/>
    </source>
</evidence>
<feature type="modified residue" description="O-AMP-tyrosine" evidence="8">
    <location>
        <position position="398"/>
    </location>
</feature>
<evidence type="ECO:0000256" key="3">
    <source>
        <dbReference type="ARBA" id="ARBA00021364"/>
    </source>
</evidence>
<dbReference type="PROSITE" id="PS51986">
    <property type="entry name" value="GS_BETA_GRASP"/>
    <property type="match status" value="1"/>
</dbReference>
<dbReference type="InterPro" id="IPR014746">
    <property type="entry name" value="Gln_synth/guanido_kin_cat_dom"/>
</dbReference>
<feature type="binding site" evidence="5">
    <location>
        <position position="322"/>
    </location>
    <ligand>
        <name>L-glutamate</name>
        <dbReference type="ChEBI" id="CHEBI:29985"/>
    </ligand>
</feature>
<dbReference type="Gene3D" id="3.10.20.70">
    <property type="entry name" value="Glutamine synthetase, N-terminal domain"/>
    <property type="match status" value="1"/>
</dbReference>
<dbReference type="AlphaFoldDB" id="A0A2N4UQ83"/>
<dbReference type="GO" id="GO:0004356">
    <property type="term" value="F:glutamine synthetase activity"/>
    <property type="evidence" value="ECO:0007669"/>
    <property type="project" value="UniProtKB-EC"/>
</dbReference>
<feature type="binding site" evidence="7">
    <location>
        <position position="130"/>
    </location>
    <ligand>
        <name>Mg(2+)</name>
        <dbReference type="ChEBI" id="CHEBI:18420"/>
        <label>1</label>
    </ligand>
</feature>
<feature type="binding site" evidence="5">
    <location>
        <position position="360"/>
    </location>
    <ligand>
        <name>L-glutamate</name>
        <dbReference type="ChEBI" id="CHEBI:29985"/>
    </ligand>
</feature>
<sequence>MSVENVLALIQENEVKFIDLRFTDTKGKEQHISIPSHQIDADFFEDGKMFDGSSVAGWKGINESDMVMMPDAASAVLDPFTEDATLNIRCDILEPATMQGYDRDPRSIAKRAEEFMRSAGFADNVLVGPEPEFFLFDDVRFNTDMSGSFFKIDDIEAAWNSGTKIEGGNKGHRPGVKGGYFPVAPVDSSQDIRSAMCLIMEEMGLVVEAHHHEVATAGQNEIATRFNTLTNKADEIQIYKYVVHNVAHAFGKTATFMPKPLVGDNGSGMHVHMSLAKDGVNLFAGDKYGGLSEMALFYIGGIIKHARAINAFANPATNSYKRLVPGYEAPVMLAYSARNRSASIRIPVVPSPKARRIEVRFGDPAANPYLAFAAMLMAGLDGIANKIHPGEAMDKDLYDLPAEEAAEIPKVAESLQIALQALDDDREFLTSGGVFSNDFIDSYITLKEQDVEKINMAVHPLEFELYYSV</sequence>
<feature type="binding site" evidence="6">
    <location>
        <position position="353"/>
    </location>
    <ligand>
        <name>ATP</name>
        <dbReference type="ChEBI" id="CHEBI:30616"/>
    </ligand>
</feature>
<accession>A0A2N4UQ83</accession>
<dbReference type="NCBIfam" id="TIGR00653">
    <property type="entry name" value="GlnA"/>
    <property type="match status" value="1"/>
</dbReference>
<keyword evidence="6 12" id="KW-0547">Nucleotide-binding</keyword>
<evidence type="ECO:0000313" key="16">
    <source>
        <dbReference type="Proteomes" id="UP000234420"/>
    </source>
</evidence>
<comment type="subcellular location">
    <subcellularLocation>
        <location evidence="11">Cytoplasm</location>
    </subcellularLocation>
</comment>
<dbReference type="NCBIfam" id="NF007006">
    <property type="entry name" value="PRK09469.1"/>
    <property type="match status" value="1"/>
</dbReference>
<feature type="binding site" evidence="5">
    <location>
        <position position="328"/>
    </location>
    <ligand>
        <name>L-glutamate</name>
        <dbReference type="ChEBI" id="CHEBI:29985"/>
    </ligand>
</feature>
<dbReference type="SMART" id="SM01230">
    <property type="entry name" value="Gln-synt_C"/>
    <property type="match status" value="1"/>
</dbReference>
<comment type="caution">
    <text evidence="15">The sequence shown here is derived from an EMBL/GenBank/DDBJ whole genome shotgun (WGS) entry which is preliminary data.</text>
</comment>
<evidence type="ECO:0000256" key="8">
    <source>
        <dbReference type="PIRSR" id="PIRSR604809-50"/>
    </source>
</evidence>
<dbReference type="GO" id="GO:0046872">
    <property type="term" value="F:metal ion binding"/>
    <property type="evidence" value="ECO:0007669"/>
    <property type="project" value="UniProtKB-KW"/>
</dbReference>
<dbReference type="FunFam" id="3.10.20.70:FF:000001">
    <property type="entry name" value="Glutamine synthetase"/>
    <property type="match status" value="1"/>
</dbReference>
<reference evidence="15 16" key="1">
    <citation type="journal article" date="2018" name="Syst. Appl. Microbiol.">
        <title>Photobacterium carnosum sp. nov., isolated from spoiled modified atmosphere packaged poultry meat.</title>
        <authorList>
            <person name="Hilgarth M."/>
            <person name="Fuertes S."/>
            <person name="Ehrmann M."/>
            <person name="Vogel R.F."/>
        </authorList>
    </citation>
    <scope>NUCLEOTIDE SEQUENCE [LARGE SCALE GENOMIC DNA]</scope>
    <source>
        <strain evidence="15 16">TMW 2.2021</strain>
    </source>
</reference>
<dbReference type="InterPro" id="IPR008147">
    <property type="entry name" value="Gln_synt_N"/>
</dbReference>
<evidence type="ECO:0000256" key="5">
    <source>
        <dbReference type="PIRSR" id="PIRSR604809-1"/>
    </source>
</evidence>
<keyword evidence="16" id="KW-1185">Reference proteome</keyword>
<organism evidence="15 16">
    <name type="scientific">Photobacterium carnosum</name>
    <dbReference type="NCBI Taxonomy" id="2023717"/>
    <lineage>
        <taxon>Bacteria</taxon>
        <taxon>Pseudomonadati</taxon>
        <taxon>Pseudomonadota</taxon>
        <taxon>Gammaproteobacteria</taxon>
        <taxon>Vibrionales</taxon>
        <taxon>Vibrionaceae</taxon>
        <taxon>Photobacterium</taxon>
    </lineage>
</organism>
<feature type="binding site" evidence="7">
    <location>
        <position position="221"/>
    </location>
    <ligand>
        <name>Mg(2+)</name>
        <dbReference type="ChEBI" id="CHEBI:18420"/>
        <label>1</label>
    </ligand>
</feature>
<dbReference type="Proteomes" id="UP000234420">
    <property type="component" value="Unassembled WGS sequence"/>
</dbReference>
<dbReference type="GO" id="GO:0005737">
    <property type="term" value="C:cytoplasm"/>
    <property type="evidence" value="ECO:0007669"/>
    <property type="project" value="UniProtKB-SubCell"/>
</dbReference>
<keyword evidence="11" id="KW-0963">Cytoplasm</keyword>
<dbReference type="PANTHER" id="PTHR43407">
    <property type="entry name" value="GLUTAMINE SYNTHETASE"/>
    <property type="match status" value="1"/>
</dbReference>
<dbReference type="InterPro" id="IPR004809">
    <property type="entry name" value="Gln_synth_I"/>
</dbReference>
<keyword evidence="6 12" id="KW-0067">ATP-binding</keyword>
<dbReference type="GO" id="GO:0019740">
    <property type="term" value="P:nitrogen utilization"/>
    <property type="evidence" value="ECO:0007669"/>
    <property type="project" value="TreeGrafter"/>
</dbReference>
<comment type="subunit">
    <text evidence="11">Oligomer of 12 subunits arranged in the form of two hexagons.</text>
</comment>
<dbReference type="PROSITE" id="PS00181">
    <property type="entry name" value="GLNA_ATP"/>
    <property type="match status" value="1"/>
</dbReference>
<dbReference type="GO" id="GO:0016020">
    <property type="term" value="C:membrane"/>
    <property type="evidence" value="ECO:0007669"/>
    <property type="project" value="TreeGrafter"/>
</dbReference>
<evidence type="ECO:0000256" key="6">
    <source>
        <dbReference type="PIRSR" id="PIRSR604809-2"/>
    </source>
</evidence>
<dbReference type="InterPro" id="IPR036651">
    <property type="entry name" value="Gln_synt_N_sf"/>
</dbReference>
<feature type="binding site" evidence="5">
    <location>
        <begin position="265"/>
        <end position="266"/>
    </location>
    <ligand>
        <name>L-glutamate</name>
        <dbReference type="ChEBI" id="CHEBI:29985"/>
    </ligand>
</feature>
<dbReference type="GO" id="GO:0005524">
    <property type="term" value="F:ATP binding"/>
    <property type="evidence" value="ECO:0007669"/>
    <property type="project" value="UniProtKB-KW"/>
</dbReference>
<dbReference type="FunFam" id="3.30.590.10:FF:000001">
    <property type="entry name" value="Glutamine synthetase"/>
    <property type="match status" value="1"/>
</dbReference>
<gene>
    <name evidence="15" type="primary">glnA</name>
    <name evidence="15" type="ORF">CIK00_14565</name>
</gene>